<sequence>MLANAKLTILSENRVVSPQLIAEQGLAIFIETPGGRILFDTGQTDALIHNAKILKIPLQNVDYVVLSHGHYDHAGGLPYVAELKNLLKVICHPALINKKYRVFPAGNLDIGVPWEKSTLVRKGVEFLFRTHPFEILPDVWFSGEIPRNTAYETIDETYQQRVLESLIHDELHDDAFLALNTVKGLVVLLGCGHAGPVNSLKHAMRITGNRHIHALIGGLHLQTADQSKIDQIIKNIHRLNPDLIFPLHCTGFAAIHKFFSLFKDRVQLLNVGDQIEIS</sequence>
<dbReference type="PANTHER" id="PTHR13754:SF13">
    <property type="entry name" value="METALLO-BETA-LACTAMASE SUPERFAMILY PROTEIN (AFU_ORTHOLOGUE AFUA_3G07630)"/>
    <property type="match status" value="1"/>
</dbReference>
<comment type="caution">
    <text evidence="2">The sequence shown here is derived from an EMBL/GenBank/DDBJ whole genome shotgun (WGS) entry which is preliminary data.</text>
</comment>
<dbReference type="EMBL" id="DRTD01000730">
    <property type="protein sequence ID" value="HHE56052.1"/>
    <property type="molecule type" value="Genomic_DNA"/>
</dbReference>
<organism evidence="2">
    <name type="scientific">Caldithrix abyssi</name>
    <dbReference type="NCBI Taxonomy" id="187145"/>
    <lineage>
        <taxon>Bacteria</taxon>
        <taxon>Pseudomonadati</taxon>
        <taxon>Calditrichota</taxon>
        <taxon>Calditrichia</taxon>
        <taxon>Calditrichales</taxon>
        <taxon>Calditrichaceae</taxon>
        <taxon>Caldithrix</taxon>
    </lineage>
</organism>
<proteinExistence type="predicted"/>
<dbReference type="InterPro" id="IPR052926">
    <property type="entry name" value="Metallo-beta-lactamase_dom"/>
</dbReference>
<dbReference type="Gene3D" id="3.60.15.10">
    <property type="entry name" value="Ribonuclease Z/Hydroxyacylglutathione hydrolase-like"/>
    <property type="match status" value="1"/>
</dbReference>
<dbReference type="SUPFAM" id="SSF56281">
    <property type="entry name" value="Metallo-hydrolase/oxidoreductase"/>
    <property type="match status" value="1"/>
</dbReference>
<dbReference type="Pfam" id="PF00753">
    <property type="entry name" value="Lactamase_B"/>
    <property type="match status" value="1"/>
</dbReference>
<feature type="domain" description="Metallo-beta-lactamase" evidence="1">
    <location>
        <begin position="24"/>
        <end position="193"/>
    </location>
</feature>
<dbReference type="InterPro" id="IPR001279">
    <property type="entry name" value="Metallo-B-lactamas"/>
</dbReference>
<dbReference type="InterPro" id="IPR036866">
    <property type="entry name" value="RibonucZ/Hydroxyglut_hydro"/>
</dbReference>
<name>A0A7V5LJR9_CALAY</name>
<gene>
    <name evidence="2" type="ORF">ENL21_09735</name>
</gene>
<evidence type="ECO:0000259" key="1">
    <source>
        <dbReference type="SMART" id="SM00849"/>
    </source>
</evidence>
<dbReference type="GO" id="GO:0016740">
    <property type="term" value="F:transferase activity"/>
    <property type="evidence" value="ECO:0007669"/>
    <property type="project" value="TreeGrafter"/>
</dbReference>
<evidence type="ECO:0000313" key="2">
    <source>
        <dbReference type="EMBL" id="HHE56052.1"/>
    </source>
</evidence>
<dbReference type="SMART" id="SM00849">
    <property type="entry name" value="Lactamase_B"/>
    <property type="match status" value="1"/>
</dbReference>
<accession>A0A7V5LJR9</accession>
<protein>
    <submittedName>
        <fullName evidence="2">MBL fold metallo-hydrolase</fullName>
    </submittedName>
</protein>
<reference evidence="2" key="1">
    <citation type="journal article" date="2020" name="mSystems">
        <title>Genome- and Community-Level Interaction Insights into Carbon Utilization and Element Cycling Functions of Hydrothermarchaeota in Hydrothermal Sediment.</title>
        <authorList>
            <person name="Zhou Z."/>
            <person name="Liu Y."/>
            <person name="Xu W."/>
            <person name="Pan J."/>
            <person name="Luo Z.H."/>
            <person name="Li M."/>
        </authorList>
    </citation>
    <scope>NUCLEOTIDE SEQUENCE [LARGE SCALE GENOMIC DNA]</scope>
    <source>
        <strain evidence="2">HyVt-76</strain>
    </source>
</reference>
<dbReference type="Proteomes" id="UP000886111">
    <property type="component" value="Unassembled WGS sequence"/>
</dbReference>
<dbReference type="InterPro" id="IPR041712">
    <property type="entry name" value="DHPS-like_MBL-fold"/>
</dbReference>
<dbReference type="AlphaFoldDB" id="A0A7V5LJR9"/>
<dbReference type="CDD" id="cd07713">
    <property type="entry name" value="DHPS-like_MBL-fold"/>
    <property type="match status" value="1"/>
</dbReference>
<dbReference type="PANTHER" id="PTHR13754">
    <property type="entry name" value="METALLO-BETA-LACTAMASE SUPERFAMILY PROTEIN"/>
    <property type="match status" value="1"/>
</dbReference>